<keyword evidence="1" id="KW-0472">Membrane</keyword>
<evidence type="ECO:0000256" key="1">
    <source>
        <dbReference type="SAM" id="Phobius"/>
    </source>
</evidence>
<feature type="transmembrane region" description="Helical" evidence="1">
    <location>
        <begin position="55"/>
        <end position="74"/>
    </location>
</feature>
<dbReference type="EMBL" id="JBHTHX010003576">
    <property type="protein sequence ID" value="MFD0891895.1"/>
    <property type="molecule type" value="Genomic_DNA"/>
</dbReference>
<evidence type="ECO:0000313" key="2">
    <source>
        <dbReference type="EMBL" id="MFD0891895.1"/>
    </source>
</evidence>
<sequence>MQLLVAVAFVSIPVVRHRYGPAAKAAAVAELRRQNVRPEVLEENKLRFDAGGHETAAPVTVAAVMVGAAALNLAAAAAAPLMTWIFSSLVIVMNAAIVYSNLTAVRSVEAAFRRKGDPELARVEVAPFLKAAEDAFPRWVRAQTWLRNTTVFAGSAIALLAVSLA</sequence>
<organism evidence="2 3">
    <name type="scientific">Streptosporangium algeriense</name>
    <dbReference type="NCBI Taxonomy" id="1682748"/>
    <lineage>
        <taxon>Bacteria</taxon>
        <taxon>Bacillati</taxon>
        <taxon>Actinomycetota</taxon>
        <taxon>Actinomycetes</taxon>
        <taxon>Streptosporangiales</taxon>
        <taxon>Streptosporangiaceae</taxon>
        <taxon>Streptosporangium</taxon>
    </lineage>
</organism>
<dbReference type="Proteomes" id="UP001597024">
    <property type="component" value="Unassembled WGS sequence"/>
</dbReference>
<proteinExistence type="predicted"/>
<keyword evidence="3" id="KW-1185">Reference proteome</keyword>
<evidence type="ECO:0008006" key="4">
    <source>
        <dbReference type="Google" id="ProtNLM"/>
    </source>
</evidence>
<feature type="non-terminal residue" evidence="2">
    <location>
        <position position="1"/>
    </location>
</feature>
<keyword evidence="1" id="KW-0812">Transmembrane</keyword>
<protein>
    <recommendedName>
        <fullName evidence="4">DUF1772 domain-containing protein</fullName>
    </recommendedName>
</protein>
<comment type="caution">
    <text evidence="2">The sequence shown here is derived from an EMBL/GenBank/DDBJ whole genome shotgun (WGS) entry which is preliminary data.</text>
</comment>
<gene>
    <name evidence="2" type="ORF">ACFQ08_45700</name>
</gene>
<keyword evidence="1" id="KW-1133">Transmembrane helix</keyword>
<evidence type="ECO:0000313" key="3">
    <source>
        <dbReference type="Proteomes" id="UP001597024"/>
    </source>
</evidence>
<accession>A0ABW3E6X6</accession>
<feature type="transmembrane region" description="Helical" evidence="1">
    <location>
        <begin position="81"/>
        <end position="99"/>
    </location>
</feature>
<name>A0ABW3E6X6_9ACTN</name>
<reference evidence="3" key="1">
    <citation type="journal article" date="2019" name="Int. J. Syst. Evol. Microbiol.">
        <title>The Global Catalogue of Microorganisms (GCM) 10K type strain sequencing project: providing services to taxonomists for standard genome sequencing and annotation.</title>
        <authorList>
            <consortium name="The Broad Institute Genomics Platform"/>
            <consortium name="The Broad Institute Genome Sequencing Center for Infectious Disease"/>
            <person name="Wu L."/>
            <person name="Ma J."/>
        </authorList>
    </citation>
    <scope>NUCLEOTIDE SEQUENCE [LARGE SCALE GENOMIC DNA]</scope>
    <source>
        <strain evidence="3">CCUG 62974</strain>
    </source>
</reference>